<evidence type="ECO:0000256" key="2">
    <source>
        <dbReference type="SAM" id="SignalP"/>
    </source>
</evidence>
<evidence type="ECO:0000313" key="4">
    <source>
        <dbReference type="EMBL" id="GLK47692.1"/>
    </source>
</evidence>
<protein>
    <recommendedName>
        <fullName evidence="3">DUF305 domain-containing protein</fullName>
    </recommendedName>
</protein>
<evidence type="ECO:0000256" key="1">
    <source>
        <dbReference type="SAM" id="MobiDB-lite"/>
    </source>
</evidence>
<reference evidence="4" key="1">
    <citation type="journal article" date="2014" name="Int. J. Syst. Evol. Microbiol.">
        <title>Complete genome of a new Firmicutes species belonging to the dominant human colonic microbiota ('Ruminococcus bicirculans') reveals two chromosomes and a selective capacity to utilize plant glucans.</title>
        <authorList>
            <consortium name="NISC Comparative Sequencing Program"/>
            <person name="Wegmann U."/>
            <person name="Louis P."/>
            <person name="Goesmann A."/>
            <person name="Henrissat B."/>
            <person name="Duncan S.H."/>
            <person name="Flint H.J."/>
        </authorList>
    </citation>
    <scope>NUCLEOTIDE SEQUENCE</scope>
    <source>
        <strain evidence="4">VKM B-1499</strain>
    </source>
</reference>
<feature type="compositionally biased region" description="Low complexity" evidence="1">
    <location>
        <begin position="119"/>
        <end position="129"/>
    </location>
</feature>
<dbReference type="Gene3D" id="1.20.1260.10">
    <property type="match status" value="1"/>
</dbReference>
<reference evidence="4" key="2">
    <citation type="submission" date="2023-01" db="EMBL/GenBank/DDBJ databases">
        <authorList>
            <person name="Sun Q."/>
            <person name="Evtushenko L."/>
        </authorList>
    </citation>
    <scope>NUCLEOTIDE SEQUENCE</scope>
    <source>
        <strain evidence="4">VKM B-1499</strain>
    </source>
</reference>
<accession>A0ABQ5T4K7</accession>
<evidence type="ECO:0000313" key="5">
    <source>
        <dbReference type="Proteomes" id="UP001143509"/>
    </source>
</evidence>
<dbReference type="RefSeq" id="WP_055808492.1">
    <property type="nucleotide sequence ID" value="NZ_BSFD01000002.1"/>
</dbReference>
<dbReference type="PANTHER" id="PTHR36933:SF1">
    <property type="entry name" value="SLL0788 PROTEIN"/>
    <property type="match status" value="1"/>
</dbReference>
<dbReference type="EMBL" id="BSFD01000002">
    <property type="protein sequence ID" value="GLK47692.1"/>
    <property type="molecule type" value="Genomic_DNA"/>
</dbReference>
<sequence>MTHAPPSRWIRTGVLALGSATAGAAVMAFAQMPGSDFDAAMAEAMERMHRDMAVESTGDPDVDFAAMMIPHHQGAIDMARVELLYGQDETMKRLAQGIIIEQTQEIALMRDYLTRHSDAPTPTGGATSTHHGHGS</sequence>
<keyword evidence="2" id="KW-0732">Signal</keyword>
<dbReference type="Pfam" id="PF03713">
    <property type="entry name" value="DUF305"/>
    <property type="match status" value="1"/>
</dbReference>
<evidence type="ECO:0000259" key="3">
    <source>
        <dbReference type="Pfam" id="PF03713"/>
    </source>
</evidence>
<name>A0ABQ5T4K7_9CAUL</name>
<keyword evidence="5" id="KW-1185">Reference proteome</keyword>
<dbReference type="PANTHER" id="PTHR36933">
    <property type="entry name" value="SLL0788 PROTEIN"/>
    <property type="match status" value="1"/>
</dbReference>
<feature type="region of interest" description="Disordered" evidence="1">
    <location>
        <begin position="115"/>
        <end position="135"/>
    </location>
</feature>
<dbReference type="InterPro" id="IPR012347">
    <property type="entry name" value="Ferritin-like"/>
</dbReference>
<gene>
    <name evidence="4" type="ORF">GCM10017620_06650</name>
</gene>
<comment type="caution">
    <text evidence="4">The sequence shown here is derived from an EMBL/GenBank/DDBJ whole genome shotgun (WGS) entry which is preliminary data.</text>
</comment>
<dbReference type="Proteomes" id="UP001143509">
    <property type="component" value="Unassembled WGS sequence"/>
</dbReference>
<feature type="domain" description="DUF305" evidence="3">
    <location>
        <begin position="61"/>
        <end position="125"/>
    </location>
</feature>
<organism evidence="4 5">
    <name type="scientific">Brevundimonas intermedia</name>
    <dbReference type="NCBI Taxonomy" id="74315"/>
    <lineage>
        <taxon>Bacteria</taxon>
        <taxon>Pseudomonadati</taxon>
        <taxon>Pseudomonadota</taxon>
        <taxon>Alphaproteobacteria</taxon>
        <taxon>Caulobacterales</taxon>
        <taxon>Caulobacteraceae</taxon>
        <taxon>Brevundimonas</taxon>
    </lineage>
</organism>
<dbReference type="InterPro" id="IPR005183">
    <property type="entry name" value="DUF305_CopM-like"/>
</dbReference>
<feature type="signal peptide" evidence="2">
    <location>
        <begin position="1"/>
        <end position="24"/>
    </location>
</feature>
<feature type="chain" id="PRO_5046299387" description="DUF305 domain-containing protein" evidence="2">
    <location>
        <begin position="25"/>
        <end position="135"/>
    </location>
</feature>
<proteinExistence type="predicted"/>